<accession>A0A9J6NZF7</accession>
<dbReference type="GO" id="GO:0004557">
    <property type="term" value="F:alpha-galactosidase activity"/>
    <property type="evidence" value="ECO:0007669"/>
    <property type="project" value="UniProtKB-EC"/>
</dbReference>
<dbReference type="InterPro" id="IPR002252">
    <property type="entry name" value="Glyco_hydro_36"/>
</dbReference>
<dbReference type="GO" id="GO:0016052">
    <property type="term" value="P:carbohydrate catabolic process"/>
    <property type="evidence" value="ECO:0007669"/>
    <property type="project" value="InterPro"/>
</dbReference>
<feature type="domain" description="Glycosyl hydrolase family 36 C-terminal" evidence="5">
    <location>
        <begin position="659"/>
        <end position="791"/>
    </location>
</feature>
<dbReference type="Gene3D" id="2.60.40.1180">
    <property type="entry name" value="Golgi alpha-mannosidase II"/>
    <property type="match status" value="1"/>
</dbReference>
<feature type="domain" description="Glycosyl hydrolase family 36 N-terminal" evidence="6">
    <location>
        <begin position="28"/>
        <end position="293"/>
    </location>
</feature>
<evidence type="ECO:0000256" key="3">
    <source>
        <dbReference type="ARBA" id="ARBA00022801"/>
    </source>
</evidence>
<keyword evidence="3" id="KW-0378">Hydrolase</keyword>
<dbReference type="SUPFAM" id="SSF51445">
    <property type="entry name" value="(Trans)glycosidases"/>
    <property type="match status" value="1"/>
</dbReference>
<dbReference type="EC" id="3.2.1.22" evidence="2"/>
<dbReference type="RefSeq" id="WP_250858947.1">
    <property type="nucleotide sequence ID" value="NZ_JAGSOJ010000002.1"/>
</dbReference>
<dbReference type="Gene3D" id="3.20.20.70">
    <property type="entry name" value="Aldolase class I"/>
    <property type="match status" value="1"/>
</dbReference>
<dbReference type="PROSITE" id="PS00512">
    <property type="entry name" value="ALPHA_GALACTOSIDASE"/>
    <property type="match status" value="1"/>
</dbReference>
<dbReference type="InterPro" id="IPR031705">
    <property type="entry name" value="Glyco_hydro_36_C"/>
</dbReference>
<dbReference type="PANTHER" id="PTHR43053:SF3">
    <property type="entry name" value="ALPHA-GALACTOSIDASE C-RELATED"/>
    <property type="match status" value="1"/>
</dbReference>
<evidence type="ECO:0000256" key="4">
    <source>
        <dbReference type="ARBA" id="ARBA00023295"/>
    </source>
</evidence>
<sequence length="798" mass="93291">MKMIYENNKEFHLTTDKTSYIIKVLPSGHITNLHYGRKIKHRENFDSLYQNFNTPVGLEVNYSKYIDDFTLNTTKLELSTYGKGDFKEPSIHIEMENGSRVSDFIYESHKIFQGKYKIEGLPHTFENTTDQKGKNRDEVNSLEITMYDENSDVYVILQYSVFYYKDVITRSCRIVNGERGIIKIHKAMSMNIDLTHEDCELITLEGKWIREKHIQKQALSKGVYYLDSKRGVSGADHNPFMSIKKKNSDENNGECYGFALIYSGNHQGLVEVNPHEIIRLQMGINPFDFSWTLHKEEGFQTPEVIMTFSYEGLNKLSRNFHNIINNNVIPPQWQHKERSIIFNSWEAVGFDFNEKKLLNLARNAKELGMELFVLDDGWFRGRNDDTSSLGDWMVDDKKLPGGLTQLCHRINEIGLHFGLWVEPEMISEKSERYRKHPEWAIKLPNREPSLGRNQLILDMTNPEVREYLYKTLKRIFSSSNIKYVKWDMNRSVTDVYSNYLESWKQMEFHHRYVLGVYELIGRITKEFPHILFESCASGGNRYDLGMLYYMPQTWASDNTDAGERMNIQYGASLLYPQSTLGAHVGSNPSLQTLRNNSIESRFNVAAFGILGYELDITKISNFEGKVIKKQIEFYKKHRKLFQFGEFYRIKSPFKSNQSILMVVSEDKNEGMIGYYQKLQESNMTLETIKLKGLKEDNQYNLYTREQFMNIEQFGELINEFVPFEVRTNGLKGLVHKIVSDNYLFKGENQRIEAYGDELMYAGFKPYPQFNGGGYNEKVRYIGDFGSRIYYIRTNRTSK</sequence>
<gene>
    <name evidence="7" type="ORF">KDK92_09215</name>
</gene>
<evidence type="ECO:0000259" key="5">
    <source>
        <dbReference type="Pfam" id="PF16874"/>
    </source>
</evidence>
<evidence type="ECO:0000256" key="2">
    <source>
        <dbReference type="ARBA" id="ARBA00012755"/>
    </source>
</evidence>
<dbReference type="PANTHER" id="PTHR43053">
    <property type="entry name" value="GLYCOSIDASE FAMILY 31"/>
    <property type="match status" value="1"/>
</dbReference>
<evidence type="ECO:0000313" key="7">
    <source>
        <dbReference type="EMBL" id="MCM1989919.1"/>
    </source>
</evidence>
<comment type="catalytic activity">
    <reaction evidence="1">
        <text>Hydrolysis of terminal, non-reducing alpha-D-galactose residues in alpha-D-galactosides, including galactose oligosaccharides, galactomannans and galactolipids.</text>
        <dbReference type="EC" id="3.2.1.22"/>
    </reaction>
</comment>
<dbReference type="InterPro" id="IPR000111">
    <property type="entry name" value="Glyco_hydro_27/36_CS"/>
</dbReference>
<evidence type="ECO:0000256" key="1">
    <source>
        <dbReference type="ARBA" id="ARBA00001255"/>
    </source>
</evidence>
<dbReference type="InterPro" id="IPR017853">
    <property type="entry name" value="GH"/>
</dbReference>
<dbReference type="PRINTS" id="PR00743">
    <property type="entry name" value="GLHYDRLASE36"/>
</dbReference>
<dbReference type="AlphaFoldDB" id="A0A9J6NZF7"/>
<dbReference type="InterPro" id="IPR038417">
    <property type="entry name" value="Alpga-gal_N_sf"/>
</dbReference>
<dbReference type="Gene3D" id="2.70.98.60">
    <property type="entry name" value="alpha-galactosidase from lactobacil brevis"/>
    <property type="match status" value="1"/>
</dbReference>
<dbReference type="CDD" id="cd14791">
    <property type="entry name" value="GH36"/>
    <property type="match status" value="1"/>
</dbReference>
<dbReference type="Pfam" id="PF02065">
    <property type="entry name" value="Melibiase"/>
    <property type="match status" value="1"/>
</dbReference>
<dbReference type="FunFam" id="3.20.20.70:FF:000118">
    <property type="entry name" value="Alpha-galactosidase"/>
    <property type="match status" value="1"/>
</dbReference>
<keyword evidence="4" id="KW-0326">Glycosidase</keyword>
<evidence type="ECO:0000313" key="8">
    <source>
        <dbReference type="Proteomes" id="UP001056429"/>
    </source>
</evidence>
<dbReference type="InterPro" id="IPR050985">
    <property type="entry name" value="Alpha-glycosidase_related"/>
</dbReference>
<dbReference type="EMBL" id="JAGSOJ010000002">
    <property type="protein sequence ID" value="MCM1989919.1"/>
    <property type="molecule type" value="Genomic_DNA"/>
</dbReference>
<dbReference type="Pfam" id="PF16875">
    <property type="entry name" value="Glyco_hydro_36N"/>
    <property type="match status" value="1"/>
</dbReference>
<reference evidence="7" key="1">
    <citation type="journal article" date="2021" name="mSystems">
        <title>Bacteria and Archaea Synergistically Convert Glycine Betaine to Biogenic Methane in the Formosa Cold Seep of the South China Sea.</title>
        <authorList>
            <person name="Li L."/>
            <person name="Zhang W."/>
            <person name="Zhang S."/>
            <person name="Song L."/>
            <person name="Sun Q."/>
            <person name="Zhang H."/>
            <person name="Xiang H."/>
            <person name="Dong X."/>
        </authorList>
    </citation>
    <scope>NUCLEOTIDE SEQUENCE</scope>
    <source>
        <strain evidence="7">ZWT</strain>
    </source>
</reference>
<name>A0A9J6NZF7_9CLOT</name>
<dbReference type="Proteomes" id="UP001056429">
    <property type="component" value="Unassembled WGS sequence"/>
</dbReference>
<organism evidence="7 8">
    <name type="scientific">Oceanirhabdus seepicola</name>
    <dbReference type="NCBI Taxonomy" id="2828781"/>
    <lineage>
        <taxon>Bacteria</taxon>
        <taxon>Bacillati</taxon>
        <taxon>Bacillota</taxon>
        <taxon>Clostridia</taxon>
        <taxon>Eubacteriales</taxon>
        <taxon>Clostridiaceae</taxon>
        <taxon>Oceanirhabdus</taxon>
    </lineage>
</organism>
<dbReference type="InterPro" id="IPR031704">
    <property type="entry name" value="Glyco_hydro_36_N"/>
</dbReference>
<dbReference type="InterPro" id="IPR013785">
    <property type="entry name" value="Aldolase_TIM"/>
</dbReference>
<reference evidence="7" key="2">
    <citation type="submission" date="2021-04" db="EMBL/GenBank/DDBJ databases">
        <authorList>
            <person name="Dong X."/>
        </authorList>
    </citation>
    <scope>NUCLEOTIDE SEQUENCE</scope>
    <source>
        <strain evidence="7">ZWT</strain>
    </source>
</reference>
<dbReference type="InterPro" id="IPR013780">
    <property type="entry name" value="Glyco_hydro_b"/>
</dbReference>
<proteinExistence type="predicted"/>
<evidence type="ECO:0000259" key="6">
    <source>
        <dbReference type="Pfam" id="PF16875"/>
    </source>
</evidence>
<protein>
    <recommendedName>
        <fullName evidence="2">alpha-galactosidase</fullName>
        <ecNumber evidence="2">3.2.1.22</ecNumber>
    </recommendedName>
</protein>
<keyword evidence="8" id="KW-1185">Reference proteome</keyword>
<comment type="caution">
    <text evidence="7">The sequence shown here is derived from an EMBL/GenBank/DDBJ whole genome shotgun (WGS) entry which is preliminary data.</text>
</comment>
<dbReference type="Pfam" id="PF16874">
    <property type="entry name" value="Glyco_hydro_36C"/>
    <property type="match status" value="1"/>
</dbReference>